<dbReference type="InterPro" id="IPR000045">
    <property type="entry name" value="Prepilin_IV_endopep_pep"/>
</dbReference>
<proteinExistence type="inferred from homology"/>
<evidence type="ECO:0000313" key="14">
    <source>
        <dbReference type="Proteomes" id="UP000216024"/>
    </source>
</evidence>
<comment type="subcellular location">
    <subcellularLocation>
        <location evidence="1">Cell inner membrane</location>
        <topology evidence="1">Multi-pass membrane protein</topology>
    </subcellularLocation>
    <subcellularLocation>
        <location evidence="9">Cell membrane</location>
        <topology evidence="9">Multi-pass membrane protein</topology>
    </subcellularLocation>
</comment>
<reference evidence="13 14" key="1">
    <citation type="submission" date="2017-06" db="EMBL/GenBank/DDBJ databases">
        <title>Draft genome sequence of anaerobic fermentative bacterium Anaeromicrobium sediminis DY2726D isolated from West Pacific Ocean sediments.</title>
        <authorList>
            <person name="Zeng X."/>
        </authorList>
    </citation>
    <scope>NUCLEOTIDE SEQUENCE [LARGE SCALE GENOMIC DNA]</scope>
    <source>
        <strain evidence="13 14">DY2726D</strain>
    </source>
</reference>
<evidence type="ECO:0000259" key="12">
    <source>
        <dbReference type="Pfam" id="PF06750"/>
    </source>
</evidence>
<dbReference type="Pfam" id="PF01478">
    <property type="entry name" value="Peptidase_A24"/>
    <property type="match status" value="1"/>
</dbReference>
<dbReference type="GO" id="GO:0032259">
    <property type="term" value="P:methylation"/>
    <property type="evidence" value="ECO:0007669"/>
    <property type="project" value="UniProtKB-KW"/>
</dbReference>
<dbReference type="GO" id="GO:0004190">
    <property type="term" value="F:aspartic-type endopeptidase activity"/>
    <property type="evidence" value="ECO:0007669"/>
    <property type="project" value="UniProtKB-EC"/>
</dbReference>
<dbReference type="EC" id="2.1.1.-" evidence="9"/>
<gene>
    <name evidence="13" type="ORF">CCE28_14485</name>
</gene>
<accession>A0A267MI83</accession>
<comment type="catalytic activity">
    <reaction evidence="9">
        <text>Typically cleaves a -Gly-|-Phe- bond to release an N-terminal, basic peptide of 5-8 residues from type IV prepilin, and then N-methylates the new N-terminal amino group, the methyl donor being S-adenosyl-L-methionine.</text>
        <dbReference type="EC" id="3.4.23.43"/>
    </reaction>
</comment>
<dbReference type="Proteomes" id="UP000216024">
    <property type="component" value="Unassembled WGS sequence"/>
</dbReference>
<evidence type="ECO:0000256" key="2">
    <source>
        <dbReference type="ARBA" id="ARBA00005801"/>
    </source>
</evidence>
<sequence>MIYIILTIGLVIGSFLNVCIYRIPKEESIAYPPSHCPKCNNYLKSIDLIPIFSYLFNRGKCRYCGETISLQYPLVELLNGIIYLLLYLKFGLSIFFVKYGILASLLIVISFIDYKLKIIPDECNLFGIIVSGAFIIFNNFSLLSLKDSILGLVLGGGIFLLIAIITGAMGGGDIKLMGVLGFAFGWKGILLITLLSFVIGAIISILLILLRLKHRKDEIAFGPFISVSTLVTILYGKGIIKWYIHILLG</sequence>
<keyword evidence="14" id="KW-1185">Reference proteome</keyword>
<feature type="transmembrane region" description="Helical" evidence="10">
    <location>
        <begin position="124"/>
        <end position="142"/>
    </location>
</feature>
<evidence type="ECO:0000313" key="13">
    <source>
        <dbReference type="EMBL" id="PAB58510.1"/>
    </source>
</evidence>
<evidence type="ECO:0000256" key="6">
    <source>
        <dbReference type="ARBA" id="ARBA00022989"/>
    </source>
</evidence>
<feature type="transmembrane region" description="Helical" evidence="10">
    <location>
        <begin position="95"/>
        <end position="112"/>
    </location>
</feature>
<organism evidence="13 14">
    <name type="scientific">Anaeromicrobium sediminis</name>
    <dbReference type="NCBI Taxonomy" id="1478221"/>
    <lineage>
        <taxon>Bacteria</taxon>
        <taxon>Bacillati</taxon>
        <taxon>Bacillota</taxon>
        <taxon>Clostridia</taxon>
        <taxon>Peptostreptococcales</taxon>
        <taxon>Thermotaleaceae</taxon>
        <taxon>Anaeromicrobium</taxon>
    </lineage>
</organism>
<dbReference type="OrthoDB" id="9789291at2"/>
<keyword evidence="9" id="KW-0511">Multifunctional enzyme</keyword>
<keyword evidence="4" id="KW-0997">Cell inner membrane</keyword>
<dbReference type="AlphaFoldDB" id="A0A267MI83"/>
<dbReference type="InterPro" id="IPR014032">
    <property type="entry name" value="Peptidase_A24A_bac"/>
</dbReference>
<dbReference type="Pfam" id="PF06750">
    <property type="entry name" value="A24_N_bact"/>
    <property type="match status" value="1"/>
</dbReference>
<dbReference type="InterPro" id="IPR010627">
    <property type="entry name" value="Prepilin_pept_A24_N"/>
</dbReference>
<feature type="transmembrane region" description="Helical" evidence="10">
    <location>
        <begin position="189"/>
        <end position="212"/>
    </location>
</feature>
<evidence type="ECO:0000256" key="10">
    <source>
        <dbReference type="SAM" id="Phobius"/>
    </source>
</evidence>
<dbReference type="PANTHER" id="PTHR30487:SF0">
    <property type="entry name" value="PREPILIN LEADER PEPTIDASE_N-METHYLTRANSFERASE-RELATED"/>
    <property type="match status" value="1"/>
</dbReference>
<evidence type="ECO:0000256" key="9">
    <source>
        <dbReference type="RuleBase" id="RU003794"/>
    </source>
</evidence>
<keyword evidence="9" id="KW-0378">Hydrolase</keyword>
<dbReference type="GO" id="GO:0008168">
    <property type="term" value="F:methyltransferase activity"/>
    <property type="evidence" value="ECO:0007669"/>
    <property type="project" value="UniProtKB-KW"/>
</dbReference>
<dbReference type="PANTHER" id="PTHR30487">
    <property type="entry name" value="TYPE 4 PREPILIN-LIKE PROTEINS LEADER PEPTIDE-PROCESSING ENZYME"/>
    <property type="match status" value="1"/>
</dbReference>
<dbReference type="EC" id="3.4.23.43" evidence="9"/>
<comment type="function">
    <text evidence="9">Plays an essential role in type IV pili and type II pseudopili formation by proteolytically removing the leader sequence from substrate proteins and subsequently monomethylating the alpha-amino group of the newly exposed N-terminal phenylalanine.</text>
</comment>
<feature type="transmembrane region" description="Helical" evidence="10">
    <location>
        <begin position="224"/>
        <end position="244"/>
    </location>
</feature>
<comment type="similarity">
    <text evidence="2 8">Belongs to the peptidase A24 family.</text>
</comment>
<feature type="domain" description="Prepilin type IV endopeptidase peptidase" evidence="11">
    <location>
        <begin position="101"/>
        <end position="205"/>
    </location>
</feature>
<dbReference type="GO" id="GO:0006465">
    <property type="term" value="P:signal peptide processing"/>
    <property type="evidence" value="ECO:0007669"/>
    <property type="project" value="TreeGrafter"/>
</dbReference>
<keyword evidence="5 9" id="KW-0812">Transmembrane</keyword>
<dbReference type="RefSeq" id="WP_095134452.1">
    <property type="nucleotide sequence ID" value="NZ_NIBG01000014.1"/>
</dbReference>
<feature type="domain" description="Prepilin peptidase A24 N-terminal" evidence="12">
    <location>
        <begin position="8"/>
        <end position="90"/>
    </location>
</feature>
<evidence type="ECO:0000256" key="3">
    <source>
        <dbReference type="ARBA" id="ARBA00022475"/>
    </source>
</evidence>
<evidence type="ECO:0000256" key="8">
    <source>
        <dbReference type="RuleBase" id="RU003793"/>
    </source>
</evidence>
<keyword evidence="3" id="KW-1003">Cell membrane</keyword>
<name>A0A267MI83_9FIRM</name>
<evidence type="ECO:0000256" key="5">
    <source>
        <dbReference type="ARBA" id="ARBA00022692"/>
    </source>
</evidence>
<dbReference type="GO" id="GO:0005886">
    <property type="term" value="C:plasma membrane"/>
    <property type="evidence" value="ECO:0007669"/>
    <property type="project" value="UniProtKB-SubCell"/>
</dbReference>
<keyword evidence="9" id="KW-0808">Transferase</keyword>
<evidence type="ECO:0000259" key="11">
    <source>
        <dbReference type="Pfam" id="PF01478"/>
    </source>
</evidence>
<dbReference type="Gene3D" id="1.20.120.1220">
    <property type="match status" value="1"/>
</dbReference>
<comment type="caution">
    <text evidence="13">The sequence shown here is derived from an EMBL/GenBank/DDBJ whole genome shotgun (WGS) entry which is preliminary data.</text>
</comment>
<keyword evidence="7 10" id="KW-0472">Membrane</keyword>
<evidence type="ECO:0000256" key="1">
    <source>
        <dbReference type="ARBA" id="ARBA00004429"/>
    </source>
</evidence>
<dbReference type="InterPro" id="IPR050882">
    <property type="entry name" value="Prepilin_peptidase/N-MTase"/>
</dbReference>
<evidence type="ECO:0000256" key="4">
    <source>
        <dbReference type="ARBA" id="ARBA00022519"/>
    </source>
</evidence>
<keyword evidence="9" id="KW-0489">Methyltransferase</keyword>
<dbReference type="EMBL" id="NIBG01000014">
    <property type="protein sequence ID" value="PAB58510.1"/>
    <property type="molecule type" value="Genomic_DNA"/>
</dbReference>
<feature type="transmembrane region" description="Helical" evidence="10">
    <location>
        <begin position="149"/>
        <end position="169"/>
    </location>
</feature>
<dbReference type="PRINTS" id="PR00864">
    <property type="entry name" value="PREPILNPTASE"/>
</dbReference>
<keyword evidence="6 10" id="KW-1133">Transmembrane helix</keyword>
<feature type="transmembrane region" description="Helical" evidence="10">
    <location>
        <begin position="5"/>
        <end position="23"/>
    </location>
</feature>
<evidence type="ECO:0000256" key="7">
    <source>
        <dbReference type="ARBA" id="ARBA00023136"/>
    </source>
</evidence>
<protein>
    <recommendedName>
        <fullName evidence="9">Prepilin leader peptidase/N-methyltransferase</fullName>
        <ecNumber evidence="9">2.1.1.-</ecNumber>
        <ecNumber evidence="9">3.4.23.43</ecNumber>
    </recommendedName>
</protein>
<keyword evidence="9" id="KW-0645">Protease</keyword>